<dbReference type="EMBL" id="CP013234">
    <property type="protein sequence ID" value="AMP05171.1"/>
    <property type="molecule type" value="Genomic_DNA"/>
</dbReference>
<evidence type="ECO:0000313" key="2">
    <source>
        <dbReference type="Proteomes" id="UP000074561"/>
    </source>
</evidence>
<name>A0A127Q578_9BURK</name>
<gene>
    <name evidence="1" type="ORF">CPter91_2825</name>
</gene>
<dbReference type="AlphaFoldDB" id="A0A127Q578"/>
<accession>A0A127Q578</accession>
<evidence type="ECO:0000313" key="1">
    <source>
        <dbReference type="EMBL" id="AMP05171.1"/>
    </source>
</evidence>
<dbReference type="RefSeq" id="WP_061940981.1">
    <property type="nucleotide sequence ID" value="NZ_CP013234.1"/>
</dbReference>
<proteinExistence type="predicted"/>
<sequence length="59" mass="6400">MKNSKFIRAGAGVPVTDYAAAAVEMLGDNTDPKAQDVYAALDMPFANLVWRLHSAFSKQ</sequence>
<dbReference type="STRING" id="279113.CPter91_2825"/>
<dbReference type="Proteomes" id="UP000074561">
    <property type="component" value="Chromosome"/>
</dbReference>
<dbReference type="KEGG" id="cpra:CPter91_2825"/>
<organism evidence="1 2">
    <name type="scientific">Collimonas pratensis</name>
    <dbReference type="NCBI Taxonomy" id="279113"/>
    <lineage>
        <taxon>Bacteria</taxon>
        <taxon>Pseudomonadati</taxon>
        <taxon>Pseudomonadota</taxon>
        <taxon>Betaproteobacteria</taxon>
        <taxon>Burkholderiales</taxon>
        <taxon>Oxalobacteraceae</taxon>
        <taxon>Collimonas</taxon>
    </lineage>
</organism>
<reference evidence="1 2" key="1">
    <citation type="submission" date="2015-11" db="EMBL/GenBank/DDBJ databases">
        <title>Exploring the genomic traits of fungus-feeding bacterial genus Collimonas.</title>
        <authorList>
            <person name="Song C."/>
            <person name="Schmidt R."/>
            <person name="de Jager V."/>
            <person name="Krzyzanowska D."/>
            <person name="Jongedijk E."/>
            <person name="Cankar K."/>
            <person name="Beekwilder J."/>
            <person name="van Veen A."/>
            <person name="de Boer W."/>
            <person name="van Veen J.A."/>
            <person name="Garbeva P."/>
        </authorList>
    </citation>
    <scope>NUCLEOTIDE SEQUENCE [LARGE SCALE GENOMIC DNA]</scope>
    <source>
        <strain evidence="1 2">Ter91</strain>
    </source>
</reference>
<dbReference type="PATRIC" id="fig|279113.9.peg.2790"/>
<protein>
    <submittedName>
        <fullName evidence="1">Isochorismatase family domain protein</fullName>
    </submittedName>
</protein>